<dbReference type="OrthoDB" id="3226at2759"/>
<reference evidence="5" key="3">
    <citation type="submission" date="2015-06" db="UniProtKB">
        <authorList>
            <consortium name="EnsemblMetazoa"/>
        </authorList>
    </citation>
    <scope>IDENTIFICATION</scope>
</reference>
<evidence type="ECO:0000313" key="4">
    <source>
        <dbReference type="EMBL" id="ESN94535.1"/>
    </source>
</evidence>
<protein>
    <recommendedName>
        <fullName evidence="3">L-Fucosyltransferase</fullName>
        <ecNumber evidence="3">2.4.1.-</ecNumber>
    </recommendedName>
</protein>
<evidence type="ECO:0000256" key="2">
    <source>
        <dbReference type="ARBA" id="ARBA00022679"/>
    </source>
</evidence>
<reference evidence="4 6" key="2">
    <citation type="journal article" date="2013" name="Nature">
        <title>Insights into bilaterian evolution from three spiralian genomes.</title>
        <authorList>
            <person name="Simakov O."/>
            <person name="Marletaz F."/>
            <person name="Cho S.J."/>
            <person name="Edsinger-Gonzales E."/>
            <person name="Havlak P."/>
            <person name="Hellsten U."/>
            <person name="Kuo D.H."/>
            <person name="Larsson T."/>
            <person name="Lv J."/>
            <person name="Arendt D."/>
            <person name="Savage R."/>
            <person name="Osoegawa K."/>
            <person name="de Jong P."/>
            <person name="Grimwood J."/>
            <person name="Chapman J.A."/>
            <person name="Shapiro H."/>
            <person name="Aerts A."/>
            <person name="Otillar R.P."/>
            <person name="Terry A.Y."/>
            <person name="Boore J.L."/>
            <person name="Grigoriev I.V."/>
            <person name="Lindberg D.R."/>
            <person name="Seaver E.C."/>
            <person name="Weisblat D.A."/>
            <person name="Putnam N.H."/>
            <person name="Rokhsar D.S."/>
        </authorList>
    </citation>
    <scope>NUCLEOTIDE SEQUENCE</scope>
</reference>
<evidence type="ECO:0000256" key="3">
    <source>
        <dbReference type="RuleBase" id="RU363129"/>
    </source>
</evidence>
<reference evidence="6" key="1">
    <citation type="submission" date="2012-12" db="EMBL/GenBank/DDBJ databases">
        <authorList>
            <person name="Hellsten U."/>
            <person name="Grimwood J."/>
            <person name="Chapman J.A."/>
            <person name="Shapiro H."/>
            <person name="Aerts A."/>
            <person name="Otillar R.P."/>
            <person name="Terry A.Y."/>
            <person name="Boore J.L."/>
            <person name="Simakov O."/>
            <person name="Marletaz F."/>
            <person name="Cho S.-J."/>
            <person name="Edsinger-Gonzales E."/>
            <person name="Havlak P."/>
            <person name="Kuo D.-H."/>
            <person name="Larsson T."/>
            <person name="Lv J."/>
            <person name="Arendt D."/>
            <person name="Savage R."/>
            <person name="Osoegawa K."/>
            <person name="de Jong P."/>
            <person name="Lindberg D.R."/>
            <person name="Seaver E.C."/>
            <person name="Weisblat D.A."/>
            <person name="Putnam N.H."/>
            <person name="Grigoriev I.V."/>
            <person name="Rokhsar D.S."/>
        </authorList>
    </citation>
    <scope>NUCLEOTIDE SEQUENCE</scope>
</reference>
<dbReference type="FunFam" id="3.40.50.11350:FF:000013">
    <property type="entry name" value="L-Fucosyltransferase"/>
    <property type="match status" value="1"/>
</dbReference>
<keyword evidence="3" id="KW-0812">Transmembrane</keyword>
<feature type="transmembrane region" description="Helical" evidence="3">
    <location>
        <begin position="9"/>
        <end position="27"/>
    </location>
</feature>
<accession>T1EVD3</accession>
<dbReference type="PANTHER" id="PTHR11927">
    <property type="entry name" value="GALACTOSIDE 2-L-FUCOSYLTRANSFERASE"/>
    <property type="match status" value="1"/>
</dbReference>
<dbReference type="GeneID" id="20200533"/>
<dbReference type="GO" id="GO:0005975">
    <property type="term" value="P:carbohydrate metabolic process"/>
    <property type="evidence" value="ECO:0007669"/>
    <property type="project" value="InterPro"/>
</dbReference>
<sequence>MSSKNNQSLLKISFFLLFCFLAFYTVWDNFSMYSIEEKILKSKNLVISIFNKQKVATKILPLNETKLVSIASDVFNGRRLGNLMFVLAALFYVAEHSNRTAVLPTDIPYGWIDKYFNDSTLPRLPNNFLYDKNRSQVLRERFSPVVFDPIFSYPHFDPKIKNTQIILISGYFESYLYTVGYESKLKRNFSFKQKTLEVVDKFIEELKSNITSEYPIKTVGMHIRRGDFITSGYTVVDVEYINYTTNYIYKLFNKNSKSFIIYFLCSEDTKWVNETIRNLTSTQALNNTKFVISEKHDALFDMCLISKSDAVITSTGTFSWWSGWLANTTTFYYSKYPTKNTALGKFYYNPTWIGYP</sequence>
<dbReference type="CTD" id="20200533"/>
<comment type="pathway">
    <text evidence="3">Protein modification; protein glycosylation.</text>
</comment>
<dbReference type="EC" id="2.4.1.-" evidence="3"/>
<dbReference type="EMBL" id="KB097571">
    <property type="protein sequence ID" value="ESN94535.1"/>
    <property type="molecule type" value="Genomic_DNA"/>
</dbReference>
<keyword evidence="3" id="KW-1133">Transmembrane helix</keyword>
<dbReference type="Gene3D" id="3.40.50.11350">
    <property type="match status" value="1"/>
</dbReference>
<dbReference type="InterPro" id="IPR002516">
    <property type="entry name" value="Glyco_trans_11"/>
</dbReference>
<keyword evidence="3" id="KW-0735">Signal-anchor</keyword>
<gene>
    <name evidence="5" type="primary">20200533</name>
    <name evidence="4" type="ORF">HELRODRAFT_164391</name>
</gene>
<dbReference type="RefSeq" id="XP_009027588.1">
    <property type="nucleotide sequence ID" value="XM_009029340.1"/>
</dbReference>
<dbReference type="GO" id="GO:0032580">
    <property type="term" value="C:Golgi cisterna membrane"/>
    <property type="evidence" value="ECO:0007669"/>
    <property type="project" value="UniProtKB-SubCell"/>
</dbReference>
<comment type="similarity">
    <text evidence="3">Belongs to the glycosyltransferase 11 family.</text>
</comment>
<dbReference type="KEGG" id="hro:HELRODRAFT_164391"/>
<dbReference type="EMBL" id="AMQM01001650">
    <property type="status" value="NOT_ANNOTATED_CDS"/>
    <property type="molecule type" value="Genomic_DNA"/>
</dbReference>
<keyword evidence="3" id="KW-0325">Glycoprotein</keyword>
<dbReference type="HOGENOM" id="CLU_043399_2_0_1"/>
<dbReference type="Proteomes" id="UP000015101">
    <property type="component" value="Unassembled WGS sequence"/>
</dbReference>
<evidence type="ECO:0000313" key="6">
    <source>
        <dbReference type="Proteomes" id="UP000015101"/>
    </source>
</evidence>
<keyword evidence="3" id="KW-0472">Membrane</keyword>
<name>T1EVD3_HELRO</name>
<dbReference type="STRING" id="6412.T1EVD3"/>
<dbReference type="PANTHER" id="PTHR11927:SF9">
    <property type="entry name" value="L-FUCOSYLTRANSFERASE"/>
    <property type="match status" value="1"/>
</dbReference>
<dbReference type="Pfam" id="PF01531">
    <property type="entry name" value="Glyco_transf_11"/>
    <property type="match status" value="1"/>
</dbReference>
<dbReference type="GO" id="GO:0008107">
    <property type="term" value="F:galactoside 2-alpha-L-fucosyltransferase activity"/>
    <property type="evidence" value="ECO:0000318"/>
    <property type="project" value="GO_Central"/>
</dbReference>
<dbReference type="UniPathway" id="UPA00378"/>
<keyword evidence="6" id="KW-1185">Reference proteome</keyword>
<organism evidence="5 6">
    <name type="scientific">Helobdella robusta</name>
    <name type="common">Californian leech</name>
    <dbReference type="NCBI Taxonomy" id="6412"/>
    <lineage>
        <taxon>Eukaryota</taxon>
        <taxon>Metazoa</taxon>
        <taxon>Spiralia</taxon>
        <taxon>Lophotrochozoa</taxon>
        <taxon>Annelida</taxon>
        <taxon>Clitellata</taxon>
        <taxon>Hirudinea</taxon>
        <taxon>Rhynchobdellida</taxon>
        <taxon>Glossiphoniidae</taxon>
        <taxon>Helobdella</taxon>
    </lineage>
</organism>
<comment type="subcellular location">
    <subcellularLocation>
        <location evidence="3">Golgi apparatus</location>
        <location evidence="3">Golgi stack membrane</location>
        <topology evidence="3">Single-pass type II membrane protein</topology>
    </subcellularLocation>
</comment>
<keyword evidence="2 3" id="KW-0808">Transferase</keyword>
<dbReference type="InParanoid" id="T1EVD3"/>
<keyword evidence="1 3" id="KW-0328">Glycosyltransferase</keyword>
<dbReference type="AlphaFoldDB" id="T1EVD3"/>
<evidence type="ECO:0000256" key="1">
    <source>
        <dbReference type="ARBA" id="ARBA00022676"/>
    </source>
</evidence>
<dbReference type="EnsemblMetazoa" id="HelroT164391">
    <property type="protein sequence ID" value="HelroP164391"/>
    <property type="gene ID" value="HelroG164391"/>
</dbReference>
<dbReference type="CDD" id="cd11301">
    <property type="entry name" value="Fut1_Fut2_like"/>
    <property type="match status" value="1"/>
</dbReference>
<evidence type="ECO:0000313" key="5">
    <source>
        <dbReference type="EnsemblMetazoa" id="HelroP164391"/>
    </source>
</evidence>
<proteinExistence type="inferred from homology"/>
<keyword evidence="3" id="KW-0333">Golgi apparatus</keyword>